<sequence>MSSDVRRPLLSRSESCHHLGAHLDHPSDHHHGFGAKSISSWGSAALIYNGATGTAMVVLPLLYQQAGWVTPTMGLLTMYILSSFAASMLCEAIQRIPGNKGFSRRWEYCNVVNHYFGSAAYMAAQVGFNLTLQAANISAMIVTAQVMDGFVRDQVGASYAIHYGAWPLSFVRSASLDSGSACAWGELPGGGCDANVISLGFVLCMAICIPFGWLNLEDNMGFQWLSCIGTIVFTFEFMYEFAKRLIPGAPLYCPGNGPSRTPPFLLQQHQVLGICVFAYSYVCTVPSWLNEKRPGVNVNRSLWLPVAGALVTSLVVGFLGAWSYQLVDVGGHALSGAEDILKVLDAKAAPATSCHWVAPQPLLQYSIVGWSFLGFVPQIPVQGINVRYNLQSGGICGPETAFFWGVVAPWIGTAFLYQREVLSVLANWTSILVGTFINFIVPPLLYRAACRRYPTLDDEDDEEAPAEDAPWKLPSVRTGPLETVVSGVVLGESAPELTNVADPEEVPPRRDQRARRRDASWGEESIEKVCGICKRSVSFVIRASHLDEPAVDAVPKWLRVKPRHLVTGMVVLLAILTSSGAVSSLVYRVQN</sequence>
<dbReference type="OMA" id="EFIVQYF"/>
<dbReference type="AlphaFoldDB" id="A0A1Y1I9Y4"/>
<keyword evidence="1" id="KW-1133">Transmembrane helix</keyword>
<keyword evidence="3" id="KW-1185">Reference proteome</keyword>
<accession>A0A1Y1I9Y4</accession>
<dbReference type="Proteomes" id="UP000054558">
    <property type="component" value="Unassembled WGS sequence"/>
</dbReference>
<feature type="transmembrane region" description="Helical" evidence="1">
    <location>
        <begin position="565"/>
        <end position="587"/>
    </location>
</feature>
<evidence type="ECO:0000313" key="3">
    <source>
        <dbReference type="Proteomes" id="UP000054558"/>
    </source>
</evidence>
<feature type="transmembrane region" description="Helical" evidence="1">
    <location>
        <begin position="222"/>
        <end position="239"/>
    </location>
</feature>
<organism evidence="2 3">
    <name type="scientific">Klebsormidium nitens</name>
    <name type="common">Green alga</name>
    <name type="synonym">Ulothrix nitens</name>
    <dbReference type="NCBI Taxonomy" id="105231"/>
    <lineage>
        <taxon>Eukaryota</taxon>
        <taxon>Viridiplantae</taxon>
        <taxon>Streptophyta</taxon>
        <taxon>Klebsormidiophyceae</taxon>
        <taxon>Klebsormidiales</taxon>
        <taxon>Klebsormidiaceae</taxon>
        <taxon>Klebsormidium</taxon>
    </lineage>
</organism>
<feature type="transmembrane region" description="Helical" evidence="1">
    <location>
        <begin position="424"/>
        <end position="446"/>
    </location>
</feature>
<proteinExistence type="predicted"/>
<protein>
    <recommendedName>
        <fullName evidence="4">Amino acid transporter transmembrane domain-containing protein</fullName>
    </recommendedName>
</protein>
<feature type="transmembrane region" description="Helical" evidence="1">
    <location>
        <begin position="45"/>
        <end position="63"/>
    </location>
</feature>
<reference evidence="2 3" key="1">
    <citation type="journal article" date="2014" name="Nat. Commun.">
        <title>Klebsormidium flaccidum genome reveals primary factors for plant terrestrial adaptation.</title>
        <authorList>
            <person name="Hori K."/>
            <person name="Maruyama F."/>
            <person name="Fujisawa T."/>
            <person name="Togashi T."/>
            <person name="Yamamoto N."/>
            <person name="Seo M."/>
            <person name="Sato S."/>
            <person name="Yamada T."/>
            <person name="Mori H."/>
            <person name="Tajima N."/>
            <person name="Moriyama T."/>
            <person name="Ikeuchi M."/>
            <person name="Watanabe M."/>
            <person name="Wada H."/>
            <person name="Kobayashi K."/>
            <person name="Saito M."/>
            <person name="Masuda T."/>
            <person name="Sasaki-Sekimoto Y."/>
            <person name="Mashiguchi K."/>
            <person name="Awai K."/>
            <person name="Shimojima M."/>
            <person name="Masuda S."/>
            <person name="Iwai M."/>
            <person name="Nobusawa T."/>
            <person name="Narise T."/>
            <person name="Kondo S."/>
            <person name="Saito H."/>
            <person name="Sato R."/>
            <person name="Murakawa M."/>
            <person name="Ihara Y."/>
            <person name="Oshima-Yamada Y."/>
            <person name="Ohtaka K."/>
            <person name="Satoh M."/>
            <person name="Sonobe K."/>
            <person name="Ishii M."/>
            <person name="Ohtani R."/>
            <person name="Kanamori-Sato M."/>
            <person name="Honoki R."/>
            <person name="Miyazaki D."/>
            <person name="Mochizuki H."/>
            <person name="Umetsu J."/>
            <person name="Higashi K."/>
            <person name="Shibata D."/>
            <person name="Kamiya Y."/>
            <person name="Sato N."/>
            <person name="Nakamura Y."/>
            <person name="Tabata S."/>
            <person name="Ida S."/>
            <person name="Kurokawa K."/>
            <person name="Ohta H."/>
        </authorList>
    </citation>
    <scope>NUCLEOTIDE SEQUENCE [LARGE SCALE GENOMIC DNA]</scope>
    <source>
        <strain evidence="2 3">NIES-2285</strain>
    </source>
</reference>
<feature type="transmembrane region" description="Helical" evidence="1">
    <location>
        <begin position="69"/>
        <end position="90"/>
    </location>
</feature>
<dbReference type="STRING" id="105231.A0A1Y1I9Y4"/>
<dbReference type="PANTHER" id="PTHR16189">
    <property type="entry name" value="TRANSMEMBRANE PROTEIN 104-RELATED"/>
    <property type="match status" value="1"/>
</dbReference>
<keyword evidence="1" id="KW-0812">Transmembrane</keyword>
<dbReference type="OrthoDB" id="294541at2759"/>
<dbReference type="EMBL" id="DF237322">
    <property type="protein sequence ID" value="GAQ87730.1"/>
    <property type="molecule type" value="Genomic_DNA"/>
</dbReference>
<gene>
    <name evidence="2" type="ORF">KFL_003730070</name>
</gene>
<evidence type="ECO:0000256" key="1">
    <source>
        <dbReference type="SAM" id="Phobius"/>
    </source>
</evidence>
<name>A0A1Y1I9Y4_KLENI</name>
<dbReference type="PANTHER" id="PTHR16189:SF3">
    <property type="entry name" value="AMINO ACID TRANSPORTER TRANSMEMBRANE DOMAIN-CONTAINING PROTEIN"/>
    <property type="match status" value="1"/>
</dbReference>
<evidence type="ECO:0008006" key="4">
    <source>
        <dbReference type="Google" id="ProtNLM"/>
    </source>
</evidence>
<feature type="transmembrane region" description="Helical" evidence="1">
    <location>
        <begin position="302"/>
        <end position="324"/>
    </location>
</feature>
<keyword evidence="1" id="KW-0472">Membrane</keyword>
<feature type="transmembrane region" description="Helical" evidence="1">
    <location>
        <begin position="401"/>
        <end position="418"/>
    </location>
</feature>
<feature type="transmembrane region" description="Helical" evidence="1">
    <location>
        <begin position="196"/>
        <end position="216"/>
    </location>
</feature>
<evidence type="ECO:0000313" key="2">
    <source>
        <dbReference type="EMBL" id="GAQ87730.1"/>
    </source>
</evidence>